<comment type="caution">
    <text evidence="1">The sequence shown here is derived from an EMBL/GenBank/DDBJ whole genome shotgun (WGS) entry which is preliminary data.</text>
</comment>
<sequence length="1332" mass="154866">MSQLDWSKFESLSGAAEANFEKLCRSLIKRHYGQYGSFKELANQAGVEFHLKLDKECELGDSTRWYGWQCKWYDLPRARALGTTRKAKIVDGLDKSKKYLPDLTDWVLWTKYILTEGDQEWFYGLQATYPFTLHLQTCDDIEDLLVGPAVALREAYFGELVIDEHVLNQNYQIIASTHSKKFQPEVHQTVKVEKIIEKSLGRHSSWESLDSLEAAINNNLKIVKDAVNLADNYVQTTLPDFIADGESLSSFLNSLFSELAAGNFEKAKDLLSEDLSRDWTKYRKTIARLRAKRSHTSMFAANLLADYYAFSQEIQGVKDALNAKILVVVGDAGNGKTDLALDICRPKEGSTAGVLFLGKNLNARHTLDDLVKNFKIHGQTVNTFDNLLEAVDAAGQRICKRIPIVVDGLSESEDPRDWKSEIAKANTLLENYPNVLLVLTLRGEFYQDCIPENTQTLELNGFEDNPVEAIHKYFEYYKIDALDADIPIELLTHPLTLRLFCEAANSERRVMVGVEKLPRSQASIFERYFKNSIERIVDLSPFYQRLYYDDVENALLNIAEALWSSKWRTINLEEAKRLVNDSKDWAVSIIKSLESQGVLLRQVSVDRDIEIGFPYDLMAGFMIAKSLLRKNFKNWLSDPENIKLVHFNQVGCHTLAYDTFSSLVGLYPQRFNRQHFWEILEGDLRIKANLLTAREPAELITRITVEEFEHNLLTNYSFHNQAFHNLKITRAAYAHPFDANFLDKALRDMGNTYRDLTWSEWIRKNSRELKNDLDVLEKRWSQIEIGLKERGRVIWVQWLLTTNHRDLRDQATKVLSIYAKKDPKTFFEMAINSLEITDPYVPERTFAAAYGAILSADFIDAEKINSNIFDFAKRIIEYCFVPNSKFSTTHTIFREYFLGIINYALTVNPNFISQEYLGYCEKPYKHLPNRFDSLPDISEERIIEVKKEALRMDFNNYTIGRLITDRRNYDDSHPDYIQTRKIILKRMIQLGYDPKKFQEIDRDIGSSSYHNRNEKIDRYGKKYSWIAFYEMYGWKADRELLDEWRDNERCSDVSIDPTFPKVNNSWRPKLIDTFTEFPKDIGEWIIKGPTPNYFDLLETENLTQTDSWILLNGFIQEDSKTDYREVFTFMRGFFVANEHVSTISEFVCNKDYLGNNALPQIPENHYKYAGEMVLGNSFLKLNYNVSSRVNFDEWDESSFLIEVPVQSYSWESYHSSLNQAGGIDFPNPELCQRLSLKYHNGDPDLYDLDGAASIFRTLKSSENNVEGHLSYLRKDLFQKYLLETGQTFIWILWGERGQNYKGDIEVYEYLRTNQHLHKQIYIWKDNQIVKLD</sequence>
<dbReference type="EMBL" id="CADDTS010000033">
    <property type="protein sequence ID" value="CAB1216601.1"/>
    <property type="molecule type" value="Genomic_DNA"/>
</dbReference>
<evidence type="ECO:0008006" key="3">
    <source>
        <dbReference type="Google" id="ProtNLM"/>
    </source>
</evidence>
<protein>
    <recommendedName>
        <fullName evidence="3">ATP-binding protein</fullName>
    </recommendedName>
</protein>
<evidence type="ECO:0000313" key="2">
    <source>
        <dbReference type="Proteomes" id="UP000489961"/>
    </source>
</evidence>
<name>A0A811GEK8_9GAMM</name>
<accession>A0A811GEK8</accession>
<dbReference type="RefSeq" id="WP_174559821.1">
    <property type="nucleotide sequence ID" value="NZ_CADDTS010000033.1"/>
</dbReference>
<evidence type="ECO:0000313" key="1">
    <source>
        <dbReference type="EMBL" id="CAB1216601.1"/>
    </source>
</evidence>
<gene>
    <name evidence="1" type="ORF">SFB21_1952</name>
</gene>
<reference evidence="1 2" key="1">
    <citation type="submission" date="2020-02" db="EMBL/GenBank/DDBJ databases">
        <authorList>
            <person name="Chaudhuri R."/>
        </authorList>
    </citation>
    <scope>NUCLEOTIDE SEQUENCE [LARGE SCALE GENOMIC DNA]</scope>
    <source>
        <strain evidence="1">SFB21</strain>
    </source>
</reference>
<dbReference type="Proteomes" id="UP000489961">
    <property type="component" value="Unassembled WGS sequence"/>
</dbReference>
<organism evidence="1 2">
    <name type="scientific">Acinetobacter bouvetii</name>
    <dbReference type="NCBI Taxonomy" id="202951"/>
    <lineage>
        <taxon>Bacteria</taxon>
        <taxon>Pseudomonadati</taxon>
        <taxon>Pseudomonadota</taxon>
        <taxon>Gammaproteobacteria</taxon>
        <taxon>Moraxellales</taxon>
        <taxon>Moraxellaceae</taxon>
        <taxon>Acinetobacter</taxon>
    </lineage>
</organism>
<proteinExistence type="predicted"/>